<evidence type="ECO:0000313" key="2">
    <source>
        <dbReference type="Proteomes" id="UP000265703"/>
    </source>
</evidence>
<dbReference type="OrthoDB" id="2437442at2759"/>
<accession>A0A397S357</accession>
<name>A0A397S357_9GLOM</name>
<organism evidence="1 2">
    <name type="scientific">Glomus cerebriforme</name>
    <dbReference type="NCBI Taxonomy" id="658196"/>
    <lineage>
        <taxon>Eukaryota</taxon>
        <taxon>Fungi</taxon>
        <taxon>Fungi incertae sedis</taxon>
        <taxon>Mucoromycota</taxon>
        <taxon>Glomeromycotina</taxon>
        <taxon>Glomeromycetes</taxon>
        <taxon>Glomerales</taxon>
        <taxon>Glomeraceae</taxon>
        <taxon>Glomus</taxon>
    </lineage>
</organism>
<reference evidence="1 2" key="1">
    <citation type="submission" date="2018-06" db="EMBL/GenBank/DDBJ databases">
        <title>Comparative genomics reveals the genomic features of Rhizophagus irregularis, R. cerebriforme, R. diaphanum and Gigaspora rosea, and their symbiotic lifestyle signature.</title>
        <authorList>
            <person name="Morin E."/>
            <person name="San Clemente H."/>
            <person name="Chen E.C.H."/>
            <person name="De La Providencia I."/>
            <person name="Hainaut M."/>
            <person name="Kuo A."/>
            <person name="Kohler A."/>
            <person name="Murat C."/>
            <person name="Tang N."/>
            <person name="Roy S."/>
            <person name="Loubradou J."/>
            <person name="Henrissat B."/>
            <person name="Grigoriev I.V."/>
            <person name="Corradi N."/>
            <person name="Roux C."/>
            <person name="Martin F.M."/>
        </authorList>
    </citation>
    <scope>NUCLEOTIDE SEQUENCE [LARGE SCALE GENOMIC DNA]</scope>
    <source>
        <strain evidence="1 2">DAOM 227022</strain>
    </source>
</reference>
<comment type="caution">
    <text evidence="1">The sequence shown here is derived from an EMBL/GenBank/DDBJ whole genome shotgun (WGS) entry which is preliminary data.</text>
</comment>
<keyword evidence="2" id="KW-1185">Reference proteome</keyword>
<gene>
    <name evidence="1" type="ORF">C1645_882183</name>
</gene>
<sequence>MRISFLPKLWIVEAFTARQCPQVNTDFENADTLCMINFIIEILDIFAKKSAFHENGRWSNIALQNVSLLPCKIVACLGGNYKDIYAEREKNNKEIT</sequence>
<evidence type="ECO:0000313" key="1">
    <source>
        <dbReference type="EMBL" id="RIA80408.1"/>
    </source>
</evidence>
<dbReference type="EMBL" id="QKYT01000977">
    <property type="protein sequence ID" value="RIA80408.1"/>
    <property type="molecule type" value="Genomic_DNA"/>
</dbReference>
<protein>
    <submittedName>
        <fullName evidence="1">Uncharacterized protein</fullName>
    </submittedName>
</protein>
<proteinExistence type="predicted"/>
<dbReference type="AlphaFoldDB" id="A0A397S357"/>
<dbReference type="Proteomes" id="UP000265703">
    <property type="component" value="Unassembled WGS sequence"/>
</dbReference>